<organism evidence="1 2">
    <name type="scientific">Hygrophoropsis aurantiaca</name>
    <dbReference type="NCBI Taxonomy" id="72124"/>
    <lineage>
        <taxon>Eukaryota</taxon>
        <taxon>Fungi</taxon>
        <taxon>Dikarya</taxon>
        <taxon>Basidiomycota</taxon>
        <taxon>Agaricomycotina</taxon>
        <taxon>Agaricomycetes</taxon>
        <taxon>Agaricomycetidae</taxon>
        <taxon>Boletales</taxon>
        <taxon>Coniophorineae</taxon>
        <taxon>Hygrophoropsidaceae</taxon>
        <taxon>Hygrophoropsis</taxon>
    </lineage>
</organism>
<accession>A0ACB8A995</accession>
<evidence type="ECO:0000313" key="2">
    <source>
        <dbReference type="Proteomes" id="UP000790377"/>
    </source>
</evidence>
<reference evidence="1" key="1">
    <citation type="journal article" date="2021" name="New Phytol.">
        <title>Evolutionary innovations through gain and loss of genes in the ectomycorrhizal Boletales.</title>
        <authorList>
            <person name="Wu G."/>
            <person name="Miyauchi S."/>
            <person name="Morin E."/>
            <person name="Kuo A."/>
            <person name="Drula E."/>
            <person name="Varga T."/>
            <person name="Kohler A."/>
            <person name="Feng B."/>
            <person name="Cao Y."/>
            <person name="Lipzen A."/>
            <person name="Daum C."/>
            <person name="Hundley H."/>
            <person name="Pangilinan J."/>
            <person name="Johnson J."/>
            <person name="Barry K."/>
            <person name="LaButti K."/>
            <person name="Ng V."/>
            <person name="Ahrendt S."/>
            <person name="Min B."/>
            <person name="Choi I.G."/>
            <person name="Park H."/>
            <person name="Plett J.M."/>
            <person name="Magnuson J."/>
            <person name="Spatafora J.W."/>
            <person name="Nagy L.G."/>
            <person name="Henrissat B."/>
            <person name="Grigoriev I.V."/>
            <person name="Yang Z.L."/>
            <person name="Xu J."/>
            <person name="Martin F.M."/>
        </authorList>
    </citation>
    <scope>NUCLEOTIDE SEQUENCE</scope>
    <source>
        <strain evidence="1">ATCC 28755</strain>
    </source>
</reference>
<evidence type="ECO:0000313" key="1">
    <source>
        <dbReference type="EMBL" id="KAH7909960.1"/>
    </source>
</evidence>
<protein>
    <submittedName>
        <fullName evidence="1">U3 small nucleolar RNA-associated protein 6-domain-containing protein</fullName>
    </submittedName>
</protein>
<comment type="caution">
    <text evidence="1">The sequence shown here is derived from an EMBL/GenBank/DDBJ whole genome shotgun (WGS) entry which is preliminary data.</text>
</comment>
<name>A0ACB8A995_9AGAM</name>
<dbReference type="EMBL" id="MU267733">
    <property type="protein sequence ID" value="KAH7909960.1"/>
    <property type="molecule type" value="Genomic_DNA"/>
</dbReference>
<proteinExistence type="predicted"/>
<sequence length="690" mass="77222">MERVQFQQEQMLAELKDLVQKTLFTQAEIKQIMKKRTRFETALVRRIPKKSDFLRYAAYEMGLEQLRRKRAERLKIPPSAHSISDYSLVRRQFQIFERALKKFKSDVGLWVQYIQIAKREGARALVGRITARALQLHPNTPSLYILAASHELASHSPSSARSLLQRGLRLNADSVEMWREYVRMEMGFVEGMRRRWNILGIIPSDEMSTANKGKQASKDTDGDADADELGVSMEAKDTEELTVEEQAAERGGNAAKAARQAILDGAIVQSAMDSAAKALPRTDLFVALDTLIRTYPATKRLRSILLDHLYLLLQTTLPHDPRAIKLLATRKLGEITTDNTDQPEALLLVEALQHANEQLVSAVKASSTPGMDEVYVEFVETWCRHTSVDEHMVSFTEQSNPCINVTSQRQYLIASLHALARLPNASSRRRTGHIRILLAHPTTMPSTKTLKLARKYTAYSNSAEVWLARLDAEHACADNKGEIKSAWDAARKSIRVRLDTDVSDVQKVWIWGLEHWLAPDAEDAESVYEGLLKESMRESSLRIVHGTLLLRYASAVLYSSIKGTNANPSRRLKSIRHISNGYLPTAHVWSALFTLEAARSTNGNKGDSADSAVLEAVYEKWRGVDGVEAPLAWAGWLLDHGRGQEAMKTVMAAMSVLDSGERANLENRWKEKIDGIGGEGGDDDATDGET</sequence>
<keyword evidence="2" id="KW-1185">Reference proteome</keyword>
<dbReference type="Proteomes" id="UP000790377">
    <property type="component" value="Unassembled WGS sequence"/>
</dbReference>
<gene>
    <name evidence="1" type="ORF">BJ138DRAFT_1194747</name>
</gene>